<dbReference type="NCBIfam" id="TIGR00826">
    <property type="entry name" value="EIIB_glc"/>
    <property type="match status" value="1"/>
</dbReference>
<dbReference type="Pfam" id="PF00367">
    <property type="entry name" value="PTS_EIIB"/>
    <property type="match status" value="1"/>
</dbReference>
<dbReference type="SUPFAM" id="SSF55604">
    <property type="entry name" value="Glucose permease domain IIB"/>
    <property type="match status" value="1"/>
</dbReference>
<sequence length="86" mass="9045">MADEVSLPQNERAAAVIAGLGGKENLDEVDCCATRLRVTVKDGSKVNESALKATGARGVIVRGNGVQVIYGPHVTIIKNEVEEILS</sequence>
<evidence type="ECO:0000256" key="1">
    <source>
        <dbReference type="ARBA" id="ARBA00022448"/>
    </source>
</evidence>
<dbReference type="EMBL" id="FKDK01000022">
    <property type="protein sequence ID" value="SAB24101.1"/>
    <property type="molecule type" value="Genomic_DNA"/>
</dbReference>
<keyword evidence="1" id="KW-0813">Transport</keyword>
<dbReference type="PANTHER" id="PTHR30009:SF24">
    <property type="entry name" value="PTS SYSTEM, IIBC COMPONENT"/>
    <property type="match status" value="1"/>
</dbReference>
<dbReference type="Gene3D" id="3.30.1360.60">
    <property type="entry name" value="Glucose permease domain IIB"/>
    <property type="match status" value="1"/>
</dbReference>
<dbReference type="InterPro" id="IPR018113">
    <property type="entry name" value="PTrfase_EIIB_Cys"/>
</dbReference>
<feature type="active site" description="Phosphocysteine intermediate; for EIIB activity" evidence="6">
    <location>
        <position position="32"/>
    </location>
</feature>
<evidence type="ECO:0000256" key="4">
    <source>
        <dbReference type="ARBA" id="ARBA00022683"/>
    </source>
</evidence>
<evidence type="ECO:0000256" key="2">
    <source>
        <dbReference type="ARBA" id="ARBA00022597"/>
    </source>
</evidence>
<feature type="domain" description="PTS EIIB type-1" evidence="7">
    <location>
        <begin position="10"/>
        <end position="86"/>
    </location>
</feature>
<name>A0ABY0J6U2_9ENTR</name>
<keyword evidence="4" id="KW-0598">Phosphotransferase system</keyword>
<dbReference type="PANTHER" id="PTHR30009">
    <property type="entry name" value="CYTOCHROME C-TYPE SYNTHESIS PROTEIN AND PTS TRANSMEMBRANE COMPONENT"/>
    <property type="match status" value="1"/>
</dbReference>
<evidence type="ECO:0000256" key="6">
    <source>
        <dbReference type="PROSITE-ProRule" id="PRU00421"/>
    </source>
</evidence>
<dbReference type="InterPro" id="IPR050429">
    <property type="entry name" value="PTS_Glucose_EIICBA"/>
</dbReference>
<protein>
    <submittedName>
        <fullName evidence="8">PTS system glucose-specific transporter subunit IICBA</fullName>
    </submittedName>
</protein>
<evidence type="ECO:0000313" key="9">
    <source>
        <dbReference type="Proteomes" id="UP000077063"/>
    </source>
</evidence>
<organism evidence="8 9">
    <name type="scientific">Enterobacter roggenkampii</name>
    <dbReference type="NCBI Taxonomy" id="1812935"/>
    <lineage>
        <taxon>Bacteria</taxon>
        <taxon>Pseudomonadati</taxon>
        <taxon>Pseudomonadota</taxon>
        <taxon>Gammaproteobacteria</taxon>
        <taxon>Enterobacterales</taxon>
        <taxon>Enterobacteriaceae</taxon>
        <taxon>Enterobacter</taxon>
        <taxon>Enterobacter cloacae complex</taxon>
    </lineage>
</organism>
<comment type="caution">
    <text evidence="8">The sequence shown here is derived from an EMBL/GenBank/DDBJ whole genome shotgun (WGS) entry which is preliminary data.</text>
</comment>
<evidence type="ECO:0000256" key="3">
    <source>
        <dbReference type="ARBA" id="ARBA00022679"/>
    </source>
</evidence>
<evidence type="ECO:0000259" key="7">
    <source>
        <dbReference type="PROSITE" id="PS51098"/>
    </source>
</evidence>
<dbReference type="CDD" id="cd00212">
    <property type="entry name" value="PTS_IIB_glc"/>
    <property type="match status" value="1"/>
</dbReference>
<dbReference type="InterPro" id="IPR001996">
    <property type="entry name" value="PTS_IIB_1"/>
</dbReference>
<keyword evidence="9" id="KW-1185">Reference proteome</keyword>
<proteinExistence type="predicted"/>
<evidence type="ECO:0000313" key="8">
    <source>
        <dbReference type="EMBL" id="SAB24101.1"/>
    </source>
</evidence>
<keyword evidence="5" id="KW-0418">Kinase</keyword>
<keyword evidence="3" id="KW-0808">Transferase</keyword>
<dbReference type="PROSITE" id="PS01035">
    <property type="entry name" value="PTS_EIIB_TYPE_1_CYS"/>
    <property type="match status" value="1"/>
</dbReference>
<dbReference type="PROSITE" id="PS51098">
    <property type="entry name" value="PTS_EIIB_TYPE_1"/>
    <property type="match status" value="1"/>
</dbReference>
<gene>
    <name evidence="8" type="primary">ptsG_6</name>
    <name evidence="8" type="ORF">SAMEA2273443_04220</name>
</gene>
<dbReference type="Proteomes" id="UP000077063">
    <property type="component" value="Unassembled WGS sequence"/>
</dbReference>
<accession>A0ABY0J6U2</accession>
<evidence type="ECO:0000256" key="5">
    <source>
        <dbReference type="ARBA" id="ARBA00022777"/>
    </source>
</evidence>
<keyword evidence="2" id="KW-0762">Sugar transport</keyword>
<reference evidence="8 9" key="1">
    <citation type="submission" date="2016-03" db="EMBL/GenBank/DDBJ databases">
        <authorList>
            <consortium name="Pathogen Informatics"/>
        </authorList>
    </citation>
    <scope>NUCLEOTIDE SEQUENCE [LARGE SCALE GENOMIC DNA]</scope>
    <source>
        <strain evidence="9">e2161</strain>
    </source>
</reference>
<dbReference type="InterPro" id="IPR036878">
    <property type="entry name" value="Glu_permease_IIB"/>
</dbReference>